<evidence type="ECO:0000313" key="2">
    <source>
        <dbReference type="EMBL" id="QPV63665.1"/>
    </source>
</evidence>
<name>A0A7T3FZN2_9EURY</name>
<reference evidence="2 3" key="1">
    <citation type="submission" date="2020-12" db="EMBL/GenBank/DDBJ databases">
        <title>Halosimplex halophilum sp. nov. and Halosimplex salinum sp. nov., two new members of the genus Halosimplex.</title>
        <authorList>
            <person name="Cui H.L."/>
        </authorList>
    </citation>
    <scope>NUCLEOTIDE SEQUENCE [LARGE SCALE GENOMIC DNA]</scope>
    <source>
        <strain evidence="2 3">YGH94</strain>
    </source>
</reference>
<sequence>MAPIISEDNIEGVDEATLGGTGRGGILSDGYLREAPLASYLDEGERPVMVRSNGKKGVLRSEVGVDETERIAPGEGYRAFALATDARLRFVVGATDDGDRAVDVSLADVEVVEHSDGLLAGEFVVTTAADVEWYFPSRSGLEPMVEYLDAASLSWIAIEERLDDARAAIAEAHRLTRARWYDDALSAVRDAMAETDAARRSERELCAGGVSVATERIERAEARIDEVQRSVLEGRAARAIDRAETRWREGEYANAHDAYGRAHDDYEEALTTVSVSGSTDGGVAERLRRKLDRVERNVAALERAPVDSAEEARERARETDDLRERGDRLDFALDRYRTALELDWGRSTRRFEGDRAAIRDAVDAVARDLVETRRRYATWRVRTGDDHREEGRTARAESCYRDAYDALGETVAPARELVPDALDALTAHRDAVADRLRRLDTTDDQTPIPSGSH</sequence>
<evidence type="ECO:0000313" key="3">
    <source>
        <dbReference type="Proteomes" id="UP000595001"/>
    </source>
</evidence>
<protein>
    <recommendedName>
        <fullName evidence="4">YokE-like PH domain-containing protein</fullName>
    </recommendedName>
</protein>
<keyword evidence="3" id="KW-1185">Reference proteome</keyword>
<dbReference type="Proteomes" id="UP000595001">
    <property type="component" value="Chromosome"/>
</dbReference>
<keyword evidence="1" id="KW-0175">Coiled coil</keyword>
<dbReference type="KEGG" id="hlt:I7X12_03265"/>
<dbReference type="EMBL" id="CP065856">
    <property type="protein sequence ID" value="QPV63665.1"/>
    <property type="molecule type" value="Genomic_DNA"/>
</dbReference>
<dbReference type="OrthoDB" id="237003at2157"/>
<evidence type="ECO:0000256" key="1">
    <source>
        <dbReference type="SAM" id="Coils"/>
    </source>
</evidence>
<evidence type="ECO:0008006" key="4">
    <source>
        <dbReference type="Google" id="ProtNLM"/>
    </source>
</evidence>
<proteinExistence type="predicted"/>
<dbReference type="RefSeq" id="WP_198062451.1">
    <property type="nucleotide sequence ID" value="NZ_CP065856.1"/>
</dbReference>
<feature type="coiled-coil region" evidence="1">
    <location>
        <begin position="210"/>
        <end position="237"/>
    </location>
</feature>
<accession>A0A7T3FZN2</accession>
<gene>
    <name evidence="2" type="ORF">I7X12_03265</name>
</gene>
<organism evidence="2 3">
    <name type="scientific">Halosimplex litoreum</name>
    <dbReference type="NCBI Taxonomy" id="1198301"/>
    <lineage>
        <taxon>Archaea</taxon>
        <taxon>Methanobacteriati</taxon>
        <taxon>Methanobacteriota</taxon>
        <taxon>Stenosarchaea group</taxon>
        <taxon>Halobacteria</taxon>
        <taxon>Halobacteriales</taxon>
        <taxon>Haloarculaceae</taxon>
        <taxon>Halosimplex</taxon>
    </lineage>
</organism>
<dbReference type="GeneID" id="60587480"/>
<dbReference type="AlphaFoldDB" id="A0A7T3FZN2"/>